<organism evidence="12 13">
    <name type="scientific">Setaria digitata</name>
    <dbReference type="NCBI Taxonomy" id="48799"/>
    <lineage>
        <taxon>Eukaryota</taxon>
        <taxon>Metazoa</taxon>
        <taxon>Ecdysozoa</taxon>
        <taxon>Nematoda</taxon>
        <taxon>Chromadorea</taxon>
        <taxon>Rhabditida</taxon>
        <taxon>Spirurina</taxon>
        <taxon>Spiruromorpha</taxon>
        <taxon>Filarioidea</taxon>
        <taxon>Setariidae</taxon>
        <taxon>Setaria</taxon>
    </lineage>
</organism>
<dbReference type="GO" id="GO:0006518">
    <property type="term" value="P:peptide metabolic process"/>
    <property type="evidence" value="ECO:0007669"/>
    <property type="project" value="TreeGrafter"/>
</dbReference>
<reference evidence="13" key="1">
    <citation type="submission" date="2022-11" db="UniProtKB">
        <authorList>
            <consortium name="WormBaseParasite"/>
        </authorList>
    </citation>
    <scope>IDENTIFICATION</scope>
</reference>
<keyword evidence="12" id="KW-1185">Reference proteome</keyword>
<evidence type="ECO:0000256" key="3">
    <source>
        <dbReference type="ARBA" id="ARBA00022670"/>
    </source>
</evidence>
<dbReference type="CDD" id="cd06457">
    <property type="entry name" value="M3A_MIP"/>
    <property type="match status" value="1"/>
</dbReference>
<keyword evidence="7" id="KW-0809">Transit peptide</keyword>
<dbReference type="InterPro" id="IPR024077">
    <property type="entry name" value="Neurolysin/TOP_dom2"/>
</dbReference>
<dbReference type="WBParaSite" id="sdigi.contig39.g2605.t1">
    <property type="protein sequence ID" value="sdigi.contig39.g2605.t1"/>
    <property type="gene ID" value="sdigi.contig39.g2605"/>
</dbReference>
<evidence type="ECO:0000256" key="10">
    <source>
        <dbReference type="RuleBase" id="RU003435"/>
    </source>
</evidence>
<evidence type="ECO:0000256" key="9">
    <source>
        <dbReference type="ARBA" id="ARBA00023128"/>
    </source>
</evidence>
<keyword evidence="8 10" id="KW-0482">Metalloprotease</keyword>
<dbReference type="Proteomes" id="UP000887581">
    <property type="component" value="Unplaced"/>
</dbReference>
<dbReference type="InterPro" id="IPR045090">
    <property type="entry name" value="Pept_M3A_M3B"/>
</dbReference>
<evidence type="ECO:0000313" key="13">
    <source>
        <dbReference type="WBParaSite" id="sdigi.contig39.g2605.t1"/>
    </source>
</evidence>
<sequence>MLSQTTILRSYCFGLLKSLRHFQFGASIPEKGLFGEELLKHPSGFKLLNEKVRKRSFDLVDKIVNRRCDKKVVEVFDDLSNEICSAADLAECVRNLHSDKEFSAAAQESMQDFTELVESLNTRSDLYMALKDSLEAETNFLTDIDRRTALLFLDDFEQAGVNLAETQKCEYVKLSKEIFSVGSQFTHGAEQPVTVAPFYSKLYRVKRHLYSPNALTEKHLCRLISCRHSLARLTGYQSYAHRAQQASLLGSYESAHDFLIEVVKSCQPAAEQELAVLADVLAQVESKREHICESDLTYLCMLYRENAFGQLQHLSRYFSFNNLLKGFEMLTKRLYNVFFSVQTPAVGEVWAGNVIKIDVFQDKDQFLGTIYIDIQYRQTKATGDCHFTVRCSKQLDDGSYQTPIVVLSLSLTKGLENIENIFLSPHQAENFFHEMGHAMHSMLARTHYQHIAGTRCSTDMAEVPSNLMEYFFNNIDVLREIAKDSHGRPISVEDAASLITSRFAFTSLEMLQQAVYSLFDLEVHGGNAEGIVNGRISTTELYSSIWSVVFPSVKKEPNSSWHHRFTHLVPYGAKYYSYLVARAAASLIWNSKFRDSPFSKENGLAWGKVLSKGGSLPPADLLNLALGYWPTVQNLATALKEEADQTCQRSAVSV</sequence>
<dbReference type="InterPro" id="IPR024079">
    <property type="entry name" value="MetalloPept_cat_dom_sf"/>
</dbReference>
<dbReference type="Pfam" id="PF01432">
    <property type="entry name" value="Peptidase_M3"/>
    <property type="match status" value="1"/>
</dbReference>
<dbReference type="PANTHER" id="PTHR11804">
    <property type="entry name" value="PROTEASE M3 THIMET OLIGOPEPTIDASE-RELATED"/>
    <property type="match status" value="1"/>
</dbReference>
<keyword evidence="5 10" id="KW-0378">Hydrolase</keyword>
<feature type="domain" description="Peptidase M3A/M3B catalytic" evidence="11">
    <location>
        <begin position="213"/>
        <end position="639"/>
    </location>
</feature>
<comment type="cofactor">
    <cofactor evidence="10">
        <name>Zn(2+)</name>
        <dbReference type="ChEBI" id="CHEBI:29105"/>
    </cofactor>
    <text evidence="10">Binds 1 zinc ion.</text>
</comment>
<keyword evidence="4 10" id="KW-0479">Metal-binding</keyword>
<keyword evidence="3 10" id="KW-0645">Protease</keyword>
<evidence type="ECO:0000256" key="7">
    <source>
        <dbReference type="ARBA" id="ARBA00022946"/>
    </source>
</evidence>
<evidence type="ECO:0000256" key="6">
    <source>
        <dbReference type="ARBA" id="ARBA00022833"/>
    </source>
</evidence>
<accession>A0A915PSU8</accession>
<dbReference type="InterPro" id="IPR001567">
    <property type="entry name" value="Pept_M3A_M3B_dom"/>
</dbReference>
<protein>
    <submittedName>
        <fullName evidence="13">Peptidase M3A/M3B catalytic domain-containing protein</fullName>
    </submittedName>
</protein>
<proteinExistence type="inferred from homology"/>
<keyword evidence="9" id="KW-0496">Mitochondrion</keyword>
<evidence type="ECO:0000256" key="4">
    <source>
        <dbReference type="ARBA" id="ARBA00022723"/>
    </source>
</evidence>
<dbReference type="PANTHER" id="PTHR11804:SF79">
    <property type="entry name" value="MITOCHONDRIAL INTERMEDIATE PEPTIDASE"/>
    <property type="match status" value="1"/>
</dbReference>
<keyword evidence="6 10" id="KW-0862">Zinc</keyword>
<comment type="similarity">
    <text evidence="2 10">Belongs to the peptidase M3 family.</text>
</comment>
<dbReference type="GO" id="GO:0046872">
    <property type="term" value="F:metal ion binding"/>
    <property type="evidence" value="ECO:0007669"/>
    <property type="project" value="UniProtKB-UniRule"/>
</dbReference>
<dbReference type="AlphaFoldDB" id="A0A915PSU8"/>
<evidence type="ECO:0000256" key="2">
    <source>
        <dbReference type="ARBA" id="ARBA00006040"/>
    </source>
</evidence>
<evidence type="ECO:0000313" key="12">
    <source>
        <dbReference type="Proteomes" id="UP000887581"/>
    </source>
</evidence>
<evidence type="ECO:0000259" key="11">
    <source>
        <dbReference type="Pfam" id="PF01432"/>
    </source>
</evidence>
<evidence type="ECO:0000256" key="5">
    <source>
        <dbReference type="ARBA" id="ARBA00022801"/>
    </source>
</evidence>
<dbReference type="InterPro" id="IPR033851">
    <property type="entry name" value="M3A_MIP"/>
</dbReference>
<evidence type="ECO:0000256" key="1">
    <source>
        <dbReference type="ARBA" id="ARBA00004173"/>
    </source>
</evidence>
<name>A0A915PSU8_9BILA</name>
<dbReference type="GO" id="GO:0004222">
    <property type="term" value="F:metalloendopeptidase activity"/>
    <property type="evidence" value="ECO:0007669"/>
    <property type="project" value="InterPro"/>
</dbReference>
<comment type="subcellular location">
    <subcellularLocation>
        <location evidence="1">Mitochondrion</location>
    </subcellularLocation>
</comment>
<dbReference type="Gene3D" id="1.10.1370.10">
    <property type="entry name" value="Neurolysin, domain 3"/>
    <property type="match status" value="1"/>
</dbReference>
<dbReference type="GO" id="GO:0005739">
    <property type="term" value="C:mitochondrion"/>
    <property type="evidence" value="ECO:0007669"/>
    <property type="project" value="UniProtKB-SubCell"/>
</dbReference>
<dbReference type="GO" id="GO:0006627">
    <property type="term" value="P:protein processing involved in protein targeting to mitochondrion"/>
    <property type="evidence" value="ECO:0007669"/>
    <property type="project" value="TreeGrafter"/>
</dbReference>
<dbReference type="Gene3D" id="3.40.390.10">
    <property type="entry name" value="Collagenase (Catalytic Domain)"/>
    <property type="match status" value="1"/>
</dbReference>
<dbReference type="SUPFAM" id="SSF55486">
    <property type="entry name" value="Metalloproteases ('zincins'), catalytic domain"/>
    <property type="match status" value="1"/>
</dbReference>
<evidence type="ECO:0000256" key="8">
    <source>
        <dbReference type="ARBA" id="ARBA00023049"/>
    </source>
</evidence>